<dbReference type="InterPro" id="IPR023865">
    <property type="entry name" value="Aliphatic_acid_kinase_CS"/>
</dbReference>
<comment type="subunit">
    <text evidence="6">Homodimer.</text>
</comment>
<sequence length="403" mass="44454">MIILVINCGSSSIKYQLLDMKSDDVYDLLAKGIVEKIGLPEGKITHKPTGKESFTELRAIPDHKVGMKLVLDLLVDPVHGVLRSFDDIEAVGHRIVQGADFFSGSTLVDDDVLRKIEICCDFAPLHNPAHLLGIRAVSAVLPDVPQVVTFDTAFHQTMQPASFMYALPYEYYEKYRVRRYGAHGTSHLYVSRHGARFAGIDLENSRIITCHMGNGSSITAIRNGKCVDTSMGFTPLEGMIMGTRCGNIDANIIPYIMKKENLTPDQMTDLMNKKSGFLGLSGKTSDLRDLKSMADEGDKRAKMVIKKLILDTVKNIGAYIAEMGGVDLIVFTAGIGENNPWLRRQVCDYFEYMGVKIDNEANDAARSDDAIISAADSTVKVAMIPTNEELVIARDTMHIVSDQ</sequence>
<feature type="binding site" evidence="6">
    <location>
        <position position="388"/>
    </location>
    <ligand>
        <name>Mg(2+)</name>
        <dbReference type="ChEBI" id="CHEBI:18420"/>
    </ligand>
</feature>
<keyword evidence="6" id="KW-0479">Metal-binding</keyword>
<evidence type="ECO:0000256" key="7">
    <source>
        <dbReference type="RuleBase" id="RU003835"/>
    </source>
</evidence>
<dbReference type="EMBL" id="DVLC01000020">
    <property type="protein sequence ID" value="HIT46416.1"/>
    <property type="molecule type" value="Genomic_DNA"/>
</dbReference>
<keyword evidence="3 6" id="KW-0547">Nucleotide-binding</keyword>
<dbReference type="Pfam" id="PF00871">
    <property type="entry name" value="Acetate_kinase"/>
    <property type="match status" value="1"/>
</dbReference>
<comment type="cofactor">
    <cofactor evidence="6">
        <name>Mg(2+)</name>
        <dbReference type="ChEBI" id="CHEBI:18420"/>
    </cofactor>
    <cofactor evidence="6">
        <name>Mn(2+)</name>
        <dbReference type="ChEBI" id="CHEBI:29035"/>
    </cofactor>
    <text evidence="6">Mg(2+). Can also accept Mn(2+).</text>
</comment>
<dbReference type="SUPFAM" id="SSF53067">
    <property type="entry name" value="Actin-like ATPase domain"/>
    <property type="match status" value="2"/>
</dbReference>
<dbReference type="InterPro" id="IPR004372">
    <property type="entry name" value="Ac/propionate_kinase"/>
</dbReference>
<dbReference type="HAMAP" id="MF_00020">
    <property type="entry name" value="Acetate_kinase"/>
    <property type="match status" value="1"/>
</dbReference>
<dbReference type="InterPro" id="IPR000890">
    <property type="entry name" value="Aliphatic_acid_kin_short-chain"/>
</dbReference>
<dbReference type="EC" id="2.7.2.1" evidence="6"/>
<dbReference type="PROSITE" id="PS01075">
    <property type="entry name" value="ACETATE_KINASE_1"/>
    <property type="match status" value="1"/>
</dbReference>
<reference evidence="8" key="2">
    <citation type="journal article" date="2021" name="PeerJ">
        <title>Extensive microbial diversity within the chicken gut microbiome revealed by metagenomics and culture.</title>
        <authorList>
            <person name="Gilroy R."/>
            <person name="Ravi A."/>
            <person name="Getino M."/>
            <person name="Pursley I."/>
            <person name="Horton D.L."/>
            <person name="Alikhan N.F."/>
            <person name="Baker D."/>
            <person name="Gharbi K."/>
            <person name="Hall N."/>
            <person name="Watson M."/>
            <person name="Adriaenssens E.M."/>
            <person name="Foster-Nyarko E."/>
            <person name="Jarju S."/>
            <person name="Secka A."/>
            <person name="Antonio M."/>
            <person name="Oren A."/>
            <person name="Chaudhuri R.R."/>
            <person name="La Ragione R."/>
            <person name="Hildebrand F."/>
            <person name="Pallen M.J."/>
        </authorList>
    </citation>
    <scope>NUCLEOTIDE SEQUENCE</scope>
    <source>
        <strain evidence="8">ChiHecec2B26-709</strain>
    </source>
</reference>
<evidence type="ECO:0000256" key="6">
    <source>
        <dbReference type="HAMAP-Rule" id="MF_00020"/>
    </source>
</evidence>
<feature type="binding site" evidence="6">
    <location>
        <begin position="334"/>
        <end position="338"/>
    </location>
    <ligand>
        <name>ATP</name>
        <dbReference type="ChEBI" id="CHEBI:30616"/>
    </ligand>
</feature>
<evidence type="ECO:0000313" key="9">
    <source>
        <dbReference type="Proteomes" id="UP000886881"/>
    </source>
</evidence>
<gene>
    <name evidence="6" type="primary">ackA</name>
    <name evidence="8" type="ORF">IAC35_00995</name>
</gene>
<proteinExistence type="inferred from homology"/>
<accession>A0A9D1GM55</accession>
<dbReference type="GO" id="GO:0006085">
    <property type="term" value="P:acetyl-CoA biosynthetic process"/>
    <property type="evidence" value="ECO:0007669"/>
    <property type="project" value="UniProtKB-UniRule"/>
</dbReference>
<dbReference type="NCBIfam" id="TIGR00016">
    <property type="entry name" value="ackA"/>
    <property type="match status" value="1"/>
</dbReference>
<dbReference type="PANTHER" id="PTHR21060:SF15">
    <property type="entry name" value="ACETATE KINASE-RELATED"/>
    <property type="match status" value="1"/>
</dbReference>
<dbReference type="PRINTS" id="PR00471">
    <property type="entry name" value="ACETATEKNASE"/>
</dbReference>
<evidence type="ECO:0000256" key="4">
    <source>
        <dbReference type="ARBA" id="ARBA00022777"/>
    </source>
</evidence>
<dbReference type="PROSITE" id="PS01076">
    <property type="entry name" value="ACETATE_KINASE_2"/>
    <property type="match status" value="1"/>
</dbReference>
<keyword evidence="6" id="KW-0963">Cytoplasm</keyword>
<comment type="function">
    <text evidence="6">Catalyzes the formation of acetyl phosphate from acetate and ATP. Can also catalyze the reverse reaction.</text>
</comment>
<dbReference type="PIRSF" id="PIRSF000722">
    <property type="entry name" value="Acetate_prop_kin"/>
    <property type="match status" value="1"/>
</dbReference>
<dbReference type="GO" id="GO:0000287">
    <property type="term" value="F:magnesium ion binding"/>
    <property type="evidence" value="ECO:0007669"/>
    <property type="project" value="UniProtKB-UniRule"/>
</dbReference>
<dbReference type="GO" id="GO:0005524">
    <property type="term" value="F:ATP binding"/>
    <property type="evidence" value="ECO:0007669"/>
    <property type="project" value="UniProtKB-KW"/>
</dbReference>
<keyword evidence="4 6" id="KW-0418">Kinase</keyword>
<dbReference type="CDD" id="cd24010">
    <property type="entry name" value="ASKHA_NBD_AcK_PK"/>
    <property type="match status" value="1"/>
</dbReference>
<name>A0A9D1GM55_9BACT</name>
<dbReference type="Proteomes" id="UP000886881">
    <property type="component" value="Unassembled WGS sequence"/>
</dbReference>
<feature type="site" description="Transition state stabilizer" evidence="6">
    <location>
        <position position="244"/>
    </location>
</feature>
<dbReference type="PANTHER" id="PTHR21060">
    <property type="entry name" value="ACETATE KINASE"/>
    <property type="match status" value="1"/>
</dbReference>
<reference evidence="8" key="1">
    <citation type="submission" date="2020-10" db="EMBL/GenBank/DDBJ databases">
        <authorList>
            <person name="Gilroy R."/>
        </authorList>
    </citation>
    <scope>NUCLEOTIDE SEQUENCE</scope>
    <source>
        <strain evidence="8">ChiHecec2B26-709</strain>
    </source>
</reference>
<feature type="active site" description="Proton donor/acceptor" evidence="6">
    <location>
        <position position="151"/>
    </location>
</feature>
<comment type="similarity">
    <text evidence="1 6 7">Belongs to the acetokinase family.</text>
</comment>
<feature type="site" description="Transition state stabilizer" evidence="6">
    <location>
        <position position="183"/>
    </location>
</feature>
<feature type="binding site" evidence="6">
    <location>
        <position position="94"/>
    </location>
    <ligand>
        <name>substrate</name>
    </ligand>
</feature>
<feature type="binding site" evidence="6">
    <location>
        <position position="7"/>
    </location>
    <ligand>
        <name>Mg(2+)</name>
        <dbReference type="ChEBI" id="CHEBI:18420"/>
    </ligand>
</feature>
<evidence type="ECO:0000256" key="3">
    <source>
        <dbReference type="ARBA" id="ARBA00022741"/>
    </source>
</evidence>
<dbReference type="GO" id="GO:0005737">
    <property type="term" value="C:cytoplasm"/>
    <property type="evidence" value="ECO:0007669"/>
    <property type="project" value="UniProtKB-SubCell"/>
</dbReference>
<dbReference type="GO" id="GO:0006083">
    <property type="term" value="P:acetate metabolic process"/>
    <property type="evidence" value="ECO:0007669"/>
    <property type="project" value="TreeGrafter"/>
</dbReference>
<keyword evidence="6" id="KW-0460">Magnesium</keyword>
<keyword evidence="2 6" id="KW-0808">Transferase</keyword>
<evidence type="ECO:0000313" key="8">
    <source>
        <dbReference type="EMBL" id="HIT46416.1"/>
    </source>
</evidence>
<dbReference type="GO" id="GO:0008776">
    <property type="term" value="F:acetate kinase activity"/>
    <property type="evidence" value="ECO:0007669"/>
    <property type="project" value="UniProtKB-UniRule"/>
</dbReference>
<protein>
    <recommendedName>
        <fullName evidence="6">Acetate kinase</fullName>
        <ecNumber evidence="6">2.7.2.1</ecNumber>
    </recommendedName>
    <alternativeName>
        <fullName evidence="6">Acetokinase</fullName>
    </alternativeName>
</protein>
<dbReference type="Gene3D" id="3.30.420.40">
    <property type="match status" value="2"/>
</dbReference>
<feature type="binding site" evidence="6">
    <location>
        <position position="14"/>
    </location>
    <ligand>
        <name>ATP</name>
        <dbReference type="ChEBI" id="CHEBI:30616"/>
    </ligand>
</feature>
<feature type="binding site" evidence="6">
    <location>
        <begin position="286"/>
        <end position="288"/>
    </location>
    <ligand>
        <name>ATP</name>
        <dbReference type="ChEBI" id="CHEBI:30616"/>
    </ligand>
</feature>
<keyword evidence="5 6" id="KW-0067">ATP-binding</keyword>
<comment type="caution">
    <text evidence="8">The sequence shown here is derived from an EMBL/GenBank/DDBJ whole genome shotgun (WGS) entry which is preliminary data.</text>
</comment>
<feature type="binding site" evidence="6">
    <location>
        <begin position="211"/>
        <end position="215"/>
    </location>
    <ligand>
        <name>ATP</name>
        <dbReference type="ChEBI" id="CHEBI:30616"/>
    </ligand>
</feature>
<comment type="pathway">
    <text evidence="6">Metabolic intermediate biosynthesis; acetyl-CoA biosynthesis; acetyl-CoA from acetate: step 1/2.</text>
</comment>
<dbReference type="AlphaFoldDB" id="A0A9D1GM55"/>
<evidence type="ECO:0000256" key="5">
    <source>
        <dbReference type="ARBA" id="ARBA00022840"/>
    </source>
</evidence>
<evidence type="ECO:0000256" key="2">
    <source>
        <dbReference type="ARBA" id="ARBA00022679"/>
    </source>
</evidence>
<evidence type="ECO:0000256" key="1">
    <source>
        <dbReference type="ARBA" id="ARBA00008748"/>
    </source>
</evidence>
<comment type="subcellular location">
    <subcellularLocation>
        <location evidence="6">Cytoplasm</location>
    </subcellularLocation>
</comment>
<comment type="catalytic activity">
    <reaction evidence="6">
        <text>acetate + ATP = acetyl phosphate + ADP</text>
        <dbReference type="Rhea" id="RHEA:11352"/>
        <dbReference type="ChEBI" id="CHEBI:22191"/>
        <dbReference type="ChEBI" id="CHEBI:30089"/>
        <dbReference type="ChEBI" id="CHEBI:30616"/>
        <dbReference type="ChEBI" id="CHEBI:456216"/>
        <dbReference type="EC" id="2.7.2.1"/>
    </reaction>
</comment>
<organism evidence="8 9">
    <name type="scientific">Candidatus Cryptobacteroides merdipullorum</name>
    <dbReference type="NCBI Taxonomy" id="2840771"/>
    <lineage>
        <taxon>Bacteria</taxon>
        <taxon>Pseudomonadati</taxon>
        <taxon>Bacteroidota</taxon>
        <taxon>Bacteroidia</taxon>
        <taxon>Bacteroidales</taxon>
        <taxon>Candidatus Cryptobacteroides</taxon>
    </lineage>
</organism>
<dbReference type="InterPro" id="IPR043129">
    <property type="entry name" value="ATPase_NBD"/>
</dbReference>